<gene>
    <name evidence="2" type="ORF">AWRI3578_g2990</name>
</gene>
<dbReference type="GO" id="GO:0051604">
    <property type="term" value="P:protein maturation"/>
    <property type="evidence" value="ECO:0007669"/>
    <property type="project" value="InterPro"/>
</dbReference>
<dbReference type="InterPro" id="IPR045115">
    <property type="entry name" value="BOL2"/>
</dbReference>
<accession>A0A1E5R8E2</accession>
<dbReference type="OrthoDB" id="4983at2759"/>
<keyword evidence="3" id="KW-1185">Reference proteome</keyword>
<dbReference type="InterPro" id="IPR002634">
    <property type="entry name" value="BolA"/>
</dbReference>
<evidence type="ECO:0000313" key="3">
    <source>
        <dbReference type="Proteomes" id="UP000095605"/>
    </source>
</evidence>
<dbReference type="GO" id="GO:0051537">
    <property type="term" value="F:2 iron, 2 sulfur cluster binding"/>
    <property type="evidence" value="ECO:0007669"/>
    <property type="project" value="InterPro"/>
</dbReference>
<dbReference type="PANTHER" id="PTHR12735">
    <property type="entry name" value="BOLA-LIKE PROTEIN-RELATED"/>
    <property type="match status" value="1"/>
</dbReference>
<dbReference type="PANTHER" id="PTHR12735:SF27">
    <property type="entry name" value="BOLA-LIKE PROTEIN 2"/>
    <property type="match status" value="1"/>
</dbReference>
<dbReference type="PIRSF" id="PIRSF003113">
    <property type="entry name" value="BolA"/>
    <property type="match status" value="1"/>
</dbReference>
<dbReference type="GO" id="GO:0005634">
    <property type="term" value="C:nucleus"/>
    <property type="evidence" value="ECO:0007669"/>
    <property type="project" value="TreeGrafter"/>
</dbReference>
<organism evidence="2 3">
    <name type="scientific">Hanseniaspora opuntiae</name>
    <dbReference type="NCBI Taxonomy" id="211096"/>
    <lineage>
        <taxon>Eukaryota</taxon>
        <taxon>Fungi</taxon>
        <taxon>Dikarya</taxon>
        <taxon>Ascomycota</taxon>
        <taxon>Saccharomycotina</taxon>
        <taxon>Saccharomycetes</taxon>
        <taxon>Saccharomycodales</taxon>
        <taxon>Saccharomycodaceae</taxon>
        <taxon>Hanseniaspora</taxon>
    </lineage>
</organism>
<name>A0A1E5R8E2_9ASCO</name>
<dbReference type="AlphaFoldDB" id="A0A1E5R8E2"/>
<protein>
    <submittedName>
        <fullName evidence="2">Fe repressor of activation 2</fullName>
    </submittedName>
</protein>
<evidence type="ECO:0000313" key="2">
    <source>
        <dbReference type="EMBL" id="OEJ83158.1"/>
    </source>
</evidence>
<dbReference type="Gene3D" id="3.10.20.90">
    <property type="entry name" value="Phosphatidylinositol 3-kinase Catalytic Subunit, Chain A, domain 1"/>
    <property type="match status" value="1"/>
</dbReference>
<comment type="similarity">
    <text evidence="1">Belongs to the BolA/IbaG family.</text>
</comment>
<reference evidence="3" key="1">
    <citation type="journal article" date="2016" name="Genome Announc.">
        <title>Genome sequences of three species of Hanseniaspora isolated from spontaneous wine fermentations.</title>
        <authorList>
            <person name="Sternes P.R."/>
            <person name="Lee D."/>
            <person name="Kutyna D.R."/>
            <person name="Borneman A.R."/>
        </authorList>
    </citation>
    <scope>NUCLEOTIDE SEQUENCE [LARGE SCALE GENOMIC DNA]</scope>
    <source>
        <strain evidence="3">AWRI3578</strain>
    </source>
</reference>
<dbReference type="SUPFAM" id="SSF82657">
    <property type="entry name" value="BolA-like"/>
    <property type="match status" value="1"/>
</dbReference>
<comment type="caution">
    <text evidence="2">The sequence shown here is derived from an EMBL/GenBank/DDBJ whole genome shotgun (WGS) entry which is preliminary data.</text>
</comment>
<dbReference type="Pfam" id="PF01722">
    <property type="entry name" value="BolA"/>
    <property type="match status" value="1"/>
</dbReference>
<dbReference type="Proteomes" id="UP000095605">
    <property type="component" value="Unassembled WGS sequence"/>
</dbReference>
<dbReference type="EMBL" id="LPNL01000007">
    <property type="protein sequence ID" value="OEJ83158.1"/>
    <property type="molecule type" value="Genomic_DNA"/>
</dbReference>
<dbReference type="InterPro" id="IPR036065">
    <property type="entry name" value="BolA-like_sf"/>
</dbReference>
<proteinExistence type="inferred from homology"/>
<evidence type="ECO:0000256" key="1">
    <source>
        <dbReference type="RuleBase" id="RU003860"/>
    </source>
</evidence>
<dbReference type="GO" id="GO:0005829">
    <property type="term" value="C:cytosol"/>
    <property type="evidence" value="ECO:0007669"/>
    <property type="project" value="TreeGrafter"/>
</dbReference>
<dbReference type="GO" id="GO:0006879">
    <property type="term" value="P:intracellular iron ion homeostasis"/>
    <property type="evidence" value="ECO:0007669"/>
    <property type="project" value="InterPro"/>
</dbReference>
<sequence>MIHKSNDSIPRTTQTPSINHTMSITAAQIDAKIKEQLKDNYYQTIIEDTSNGCGLNFECIVISDIFKGMTKLARARFINKMLKDELEVIHAFSSKSYTVEEWANKRV</sequence>